<dbReference type="Pfam" id="PF00615">
    <property type="entry name" value="RGS"/>
    <property type="match status" value="1"/>
</dbReference>
<dbReference type="PROSITE" id="PS50132">
    <property type="entry name" value="RGS"/>
    <property type="match status" value="1"/>
</dbReference>
<keyword evidence="3" id="KW-1185">Reference proteome</keyword>
<dbReference type="SMART" id="SM00315">
    <property type="entry name" value="RGS"/>
    <property type="match status" value="1"/>
</dbReference>
<dbReference type="PRINTS" id="PR01301">
    <property type="entry name" value="RGSPROTEIN"/>
</dbReference>
<dbReference type="FunFam" id="1.10.167.10:FF:000001">
    <property type="entry name" value="Putative regulator of g-protein signaling 12"/>
    <property type="match status" value="1"/>
</dbReference>
<reference evidence="4" key="1">
    <citation type="submission" date="2022-11" db="UniProtKB">
        <authorList>
            <consortium name="WormBaseParasite"/>
        </authorList>
    </citation>
    <scope>IDENTIFICATION</scope>
</reference>
<dbReference type="SUPFAM" id="SSF48097">
    <property type="entry name" value="Regulator of G-protein signaling, RGS"/>
    <property type="match status" value="1"/>
</dbReference>
<dbReference type="Gene3D" id="1.10.167.10">
    <property type="entry name" value="Regulator of G-protein Signalling 4, domain 2"/>
    <property type="match status" value="1"/>
</dbReference>
<feature type="domain" description="RGS" evidence="2">
    <location>
        <begin position="559"/>
        <end position="678"/>
    </location>
</feature>
<dbReference type="PANTHER" id="PTHR10845:SF259">
    <property type="entry name" value="RGS DOMAIN-CONTAINING PROTEIN-RELATED"/>
    <property type="match status" value="1"/>
</dbReference>
<dbReference type="AlphaFoldDB" id="A0A915MEB2"/>
<evidence type="ECO:0000313" key="3">
    <source>
        <dbReference type="Proteomes" id="UP000887561"/>
    </source>
</evidence>
<organism evidence="3 4">
    <name type="scientific">Meloidogyne javanica</name>
    <name type="common">Root-knot nematode worm</name>
    <dbReference type="NCBI Taxonomy" id="6303"/>
    <lineage>
        <taxon>Eukaryota</taxon>
        <taxon>Metazoa</taxon>
        <taxon>Ecdysozoa</taxon>
        <taxon>Nematoda</taxon>
        <taxon>Chromadorea</taxon>
        <taxon>Rhabditida</taxon>
        <taxon>Tylenchina</taxon>
        <taxon>Tylenchomorpha</taxon>
        <taxon>Tylenchoidea</taxon>
        <taxon>Meloidogynidae</taxon>
        <taxon>Meloidogyninae</taxon>
        <taxon>Meloidogyne</taxon>
        <taxon>Meloidogyne incognita group</taxon>
    </lineage>
</organism>
<dbReference type="WBParaSite" id="scaffold3739_cov202.g7061">
    <property type="protein sequence ID" value="scaffold3739_cov202.g7061"/>
    <property type="gene ID" value="scaffold3739_cov202.g7061"/>
</dbReference>
<dbReference type="Proteomes" id="UP000887561">
    <property type="component" value="Unplaced"/>
</dbReference>
<evidence type="ECO:0000259" key="2">
    <source>
        <dbReference type="PROSITE" id="PS50132"/>
    </source>
</evidence>
<name>A0A915MEB2_MELJA</name>
<dbReference type="InterPro" id="IPR016137">
    <property type="entry name" value="RGS"/>
</dbReference>
<accession>A0A915MEB2</accession>
<dbReference type="InterPro" id="IPR044926">
    <property type="entry name" value="RGS_subdomain_2"/>
</dbReference>
<protein>
    <submittedName>
        <fullName evidence="4">RGS domain-containing protein</fullName>
    </submittedName>
</protein>
<evidence type="ECO:0000313" key="4">
    <source>
        <dbReference type="WBParaSite" id="scaffold3739_cov202.g7061"/>
    </source>
</evidence>
<feature type="region of interest" description="Disordered" evidence="1">
    <location>
        <begin position="688"/>
        <end position="727"/>
    </location>
</feature>
<evidence type="ECO:0000256" key="1">
    <source>
        <dbReference type="SAM" id="MobiDB-lite"/>
    </source>
</evidence>
<dbReference type="PANTHER" id="PTHR10845">
    <property type="entry name" value="REGULATOR OF G PROTEIN SIGNALING"/>
    <property type="match status" value="1"/>
</dbReference>
<sequence>MIFSSSEDLTTSDSEICKYSSINRSGRTNEEINRMINFGKFPSLSTIYPNNSSLSLDDSEQQKDMLTATTRRHYNNEGGGLLTLSDSETEMTNYLDKNKKEFNIDDGHHHLINKLKKQKTPQRIPALEMVEEISPVLPRPNLNDEDFDVPPLPRPLQSIGREWRPLKTSTLANLHSFLPRTNPRQQKKNGGIVNNNLVPQVIPLDPPRSLFDPFFPQQSSSSSTTISVRPEQFNLPSALAKSFGIKGILFIQIAIVGNSLLIVHVRNGALFLENSPSSCYVKVVEIRRSPSNRKRSKYDHRFRSKLSSEVRESNWPEFFDDFQFKISPINLQYGDKLGLSLYITTTTTNISSSTSSSLPSAAIAPAAELLGRMSFSLRKFFRIAKQQQNDLINGRHQPIQICEGGFFLLPDRLGQQSHLSQKNILHKKYYDEIGVTGCSSISSNSSFGSPFKMMSEPEWAPSLVPNLGRTNFLKNTNFGKNQKIAATNNCSNSSSSQSGVDCKRRQMMADSSDFTSLTSSIDGGGVRNVEEDSFNGSDFSLSASVLCPSKEECRLWQEDFFTLLSHKYGCMLFREFLQSEFSEENLDFWLDVENFKQMKDSKKQTLQKAQQIYDTYIKELAPKEVNLDSETRMKTKNGLQSIPLKTDIFNLAQNKIEQLMSKDSYSRFLKSEQYLDLLDDIPNVGDKPRSASNGLLRVSSTKSNGSILNNKRSTASRSPSLSPKLGFGGGGRCVRRNTCSPTSPVTSLQIPCIRE</sequence>
<dbReference type="InterPro" id="IPR036305">
    <property type="entry name" value="RGS_sf"/>
</dbReference>
<proteinExistence type="predicted"/>
<feature type="compositionally biased region" description="Polar residues" evidence="1">
    <location>
        <begin position="690"/>
        <end position="721"/>
    </location>
</feature>